<comment type="caution">
    <text evidence="5">The sequence shown here is derived from an EMBL/GenBank/DDBJ whole genome shotgun (WGS) entry which is preliminary data.</text>
</comment>
<keyword evidence="3" id="KW-0418">Kinase</keyword>
<dbReference type="EMBL" id="PCTL01000020">
    <property type="protein sequence ID" value="PIP73471.1"/>
    <property type="molecule type" value="Genomic_DNA"/>
</dbReference>
<dbReference type="PANTHER" id="PTHR23117">
    <property type="entry name" value="GUANYLATE KINASE-RELATED"/>
    <property type="match status" value="1"/>
</dbReference>
<dbReference type="GO" id="GO:0004385">
    <property type="term" value="F:GMP kinase activity"/>
    <property type="evidence" value="ECO:0007669"/>
    <property type="project" value="TreeGrafter"/>
</dbReference>
<evidence type="ECO:0000256" key="2">
    <source>
        <dbReference type="ARBA" id="ARBA00022679"/>
    </source>
</evidence>
<comment type="similarity">
    <text evidence="1">Belongs to the guanylate kinase family.</text>
</comment>
<dbReference type="PANTHER" id="PTHR23117:SF13">
    <property type="entry name" value="GUANYLATE KINASE"/>
    <property type="match status" value="1"/>
</dbReference>
<dbReference type="Proteomes" id="UP000230638">
    <property type="component" value="Unassembled WGS sequence"/>
</dbReference>
<dbReference type="Pfam" id="PF00625">
    <property type="entry name" value="Guanylate_kin"/>
    <property type="match status" value="1"/>
</dbReference>
<evidence type="ECO:0000313" key="5">
    <source>
        <dbReference type="EMBL" id="PIP73471.1"/>
    </source>
</evidence>
<proteinExistence type="inferred from homology"/>
<dbReference type="SMART" id="SM00072">
    <property type="entry name" value="GuKc"/>
    <property type="match status" value="1"/>
</dbReference>
<feature type="domain" description="Guanylate kinase-like" evidence="4">
    <location>
        <begin position="10"/>
        <end position="200"/>
    </location>
</feature>
<dbReference type="InterPro" id="IPR008145">
    <property type="entry name" value="GK/Ca_channel_bsu"/>
</dbReference>
<evidence type="ECO:0000256" key="3">
    <source>
        <dbReference type="ARBA" id="ARBA00022777"/>
    </source>
</evidence>
<evidence type="ECO:0000256" key="1">
    <source>
        <dbReference type="ARBA" id="ARBA00005790"/>
    </source>
</evidence>
<sequence>MATSHIPDVIPFIAICGPAGAGKSKLSQCIFEEIRDPRFTKIPSITTRPPRDADEKRSWYSDYIFVSEDEFIELEASNQFAWTTEVGDYRYGTPKKYLHTIISSSRHTGILIITPDTVPILKSSIGAEHFVLPIFVNASRQIIMHRLMVQDHLTEREADARLARCASYENDTRKTGLHFAQIYNNNTVEEMVFQFYRILNSFFHEHAP</sequence>
<keyword evidence="2" id="KW-0808">Transferase</keyword>
<dbReference type="InterPro" id="IPR008144">
    <property type="entry name" value="Guanylate_kin-like_dom"/>
</dbReference>
<gene>
    <name evidence="5" type="ORF">COW88_01955</name>
</gene>
<dbReference type="Gene3D" id="3.40.50.300">
    <property type="entry name" value="P-loop containing nucleotide triphosphate hydrolases"/>
    <property type="match status" value="1"/>
</dbReference>
<dbReference type="PROSITE" id="PS50052">
    <property type="entry name" value="GUANYLATE_KINASE_2"/>
    <property type="match status" value="1"/>
</dbReference>
<dbReference type="SUPFAM" id="SSF52540">
    <property type="entry name" value="P-loop containing nucleoside triphosphate hydrolases"/>
    <property type="match status" value="1"/>
</dbReference>
<reference evidence="5 6" key="1">
    <citation type="submission" date="2017-09" db="EMBL/GenBank/DDBJ databases">
        <title>Depth-based differentiation of microbial function through sediment-hosted aquifers and enrichment of novel symbionts in the deep terrestrial subsurface.</title>
        <authorList>
            <person name="Probst A.J."/>
            <person name="Ladd B."/>
            <person name="Jarett J.K."/>
            <person name="Geller-Mcgrath D.E."/>
            <person name="Sieber C.M."/>
            <person name="Emerson J.B."/>
            <person name="Anantharaman K."/>
            <person name="Thomas B.C."/>
            <person name="Malmstrom R."/>
            <person name="Stieglmeier M."/>
            <person name="Klingl A."/>
            <person name="Woyke T."/>
            <person name="Ryan C.M."/>
            <person name="Banfield J.F."/>
        </authorList>
    </citation>
    <scope>NUCLEOTIDE SEQUENCE [LARGE SCALE GENOMIC DNA]</scope>
    <source>
        <strain evidence="5">CG22_combo_CG10-13_8_21_14_all_47_15</strain>
    </source>
</reference>
<dbReference type="AlphaFoldDB" id="A0A2H0CUP8"/>
<evidence type="ECO:0000259" key="4">
    <source>
        <dbReference type="PROSITE" id="PS50052"/>
    </source>
</evidence>
<evidence type="ECO:0000313" key="6">
    <source>
        <dbReference type="Proteomes" id="UP000230638"/>
    </source>
</evidence>
<dbReference type="InterPro" id="IPR027417">
    <property type="entry name" value="P-loop_NTPase"/>
</dbReference>
<organism evidence="5 6">
    <name type="scientific">Candidatus Lloydbacteria bacterium CG22_combo_CG10-13_8_21_14_all_47_15</name>
    <dbReference type="NCBI Taxonomy" id="1974635"/>
    <lineage>
        <taxon>Bacteria</taxon>
        <taxon>Candidatus Lloydiibacteriota</taxon>
    </lineage>
</organism>
<protein>
    <recommendedName>
        <fullName evidence="4">Guanylate kinase-like domain-containing protein</fullName>
    </recommendedName>
</protein>
<name>A0A2H0CUP8_9BACT</name>
<accession>A0A2H0CUP8</accession>
<dbReference type="GO" id="GO:0005829">
    <property type="term" value="C:cytosol"/>
    <property type="evidence" value="ECO:0007669"/>
    <property type="project" value="TreeGrafter"/>
</dbReference>